<reference evidence="1 2" key="1">
    <citation type="submission" date="2014-09" db="EMBL/GenBank/DDBJ databases">
        <authorList>
            <person name="McGinnis J.M."/>
            <person name="Wolfgang W.J."/>
        </authorList>
    </citation>
    <scope>NUCLEOTIDE SEQUENCE [LARGE SCALE GENOMIC DNA]</scope>
    <source>
        <strain evidence="1 2">HAMBI 3106</strain>
    </source>
</reference>
<accession>A0A099F3S1</accession>
<comment type="caution">
    <text evidence="1">The sequence shown here is derived from an EMBL/GenBank/DDBJ whole genome shotgun (WGS) entry which is preliminary data.</text>
</comment>
<gene>
    <name evidence="1" type="ORF">IC63_11715</name>
</gene>
<keyword evidence="2" id="KW-1185">Reference proteome</keyword>
<dbReference type="EMBL" id="JRKS01000039">
    <property type="protein sequence ID" value="KGJ04881.1"/>
    <property type="molecule type" value="Genomic_DNA"/>
</dbReference>
<proteinExistence type="predicted"/>
<evidence type="ECO:0000313" key="1">
    <source>
        <dbReference type="EMBL" id="KGJ04881.1"/>
    </source>
</evidence>
<dbReference type="STRING" id="690417.IC63_11715"/>
<protein>
    <recommendedName>
        <fullName evidence="3">Lipoprotein</fullName>
    </recommendedName>
</protein>
<dbReference type="OrthoDB" id="7691501at2"/>
<reference evidence="1 2" key="2">
    <citation type="submission" date="2014-10" db="EMBL/GenBank/DDBJ databases">
        <title>Paracoccus sanguinis sp. nov., isolated from clinical specimens of New York State patients.</title>
        <authorList>
            <person name="Mingle L.A."/>
            <person name="Cole J.A."/>
            <person name="Lapierre P."/>
            <person name="Musser K.A."/>
        </authorList>
    </citation>
    <scope>NUCLEOTIDE SEQUENCE [LARGE SCALE GENOMIC DNA]</scope>
    <source>
        <strain evidence="1 2">HAMBI 3106</strain>
    </source>
</reference>
<evidence type="ECO:0008006" key="3">
    <source>
        <dbReference type="Google" id="ProtNLM"/>
    </source>
</evidence>
<sequence>MGWRAPLAAIVLLGTVAGCGPVPVQQAERNCMQDARAATGPRGEIAMGVGTDGHHVRPVTRVELSISSDYVMGRDPADVFNRCVMRQSGEMPTRPLYDQPGWRK</sequence>
<dbReference type="RefSeq" id="WP_036720421.1">
    <property type="nucleotide sequence ID" value="NZ_JRKS01000039.1"/>
</dbReference>
<organism evidence="1 2">
    <name type="scientific">Paracoccus sphaerophysae</name>
    <dbReference type="NCBI Taxonomy" id="690417"/>
    <lineage>
        <taxon>Bacteria</taxon>
        <taxon>Pseudomonadati</taxon>
        <taxon>Pseudomonadota</taxon>
        <taxon>Alphaproteobacteria</taxon>
        <taxon>Rhodobacterales</taxon>
        <taxon>Paracoccaceae</taxon>
        <taxon>Paracoccus</taxon>
    </lineage>
</organism>
<evidence type="ECO:0000313" key="2">
    <source>
        <dbReference type="Proteomes" id="UP000029917"/>
    </source>
</evidence>
<dbReference type="Proteomes" id="UP000029917">
    <property type="component" value="Unassembled WGS sequence"/>
</dbReference>
<name>A0A099F3S1_9RHOB</name>
<dbReference type="AlphaFoldDB" id="A0A099F3S1"/>
<dbReference type="PROSITE" id="PS51257">
    <property type="entry name" value="PROKAR_LIPOPROTEIN"/>
    <property type="match status" value="1"/>
</dbReference>